<dbReference type="GO" id="GO:0047804">
    <property type="term" value="F:cysteine-S-conjugate beta-lyase activity"/>
    <property type="evidence" value="ECO:0007669"/>
    <property type="project" value="UniProtKB-EC"/>
</dbReference>
<keyword evidence="7 13" id="KW-0663">Pyridoxal phosphate</keyword>
<dbReference type="Gene3D" id="3.90.1150.10">
    <property type="entry name" value="Aspartate Aminotransferase, domain 1"/>
    <property type="match status" value="1"/>
</dbReference>
<dbReference type="NCBIfam" id="NF005990">
    <property type="entry name" value="PRK08114.1"/>
    <property type="match status" value="1"/>
</dbReference>
<accession>A0A169D6Y7</accession>
<comment type="subcellular location">
    <subcellularLocation>
        <location evidence="2">Cytoplasm</location>
    </subcellularLocation>
</comment>
<dbReference type="PANTHER" id="PTHR43500:SF1">
    <property type="entry name" value="CYSTATHIONINE BETA-LYASE-RELATED"/>
    <property type="match status" value="1"/>
</dbReference>
<comment type="similarity">
    <text evidence="3 14">Belongs to the trans-sulfuration enzymes family.</text>
</comment>
<dbReference type="Pfam" id="PF01053">
    <property type="entry name" value="Cys_Met_Meta_PP"/>
    <property type="match status" value="1"/>
</dbReference>
<comment type="catalytic activity">
    <reaction evidence="11">
        <text>L,L-cystathionine + H2O = L-homocysteine + pyruvate + NH4(+)</text>
        <dbReference type="Rhea" id="RHEA:13965"/>
        <dbReference type="ChEBI" id="CHEBI:15361"/>
        <dbReference type="ChEBI" id="CHEBI:15377"/>
        <dbReference type="ChEBI" id="CHEBI:28938"/>
        <dbReference type="ChEBI" id="CHEBI:58161"/>
        <dbReference type="ChEBI" id="CHEBI:58199"/>
    </reaction>
</comment>
<dbReference type="InterPro" id="IPR000277">
    <property type="entry name" value="Cys/Met-Metab_PyrdxlP-dep_enz"/>
</dbReference>
<keyword evidence="8" id="KW-0486">Methionine biosynthesis</keyword>
<dbReference type="SUPFAM" id="SSF53383">
    <property type="entry name" value="PLP-dependent transferases"/>
    <property type="match status" value="1"/>
</dbReference>
<dbReference type="PROSITE" id="PS00868">
    <property type="entry name" value="CYS_MET_METAB_PP"/>
    <property type="match status" value="1"/>
</dbReference>
<evidence type="ECO:0000256" key="8">
    <source>
        <dbReference type="ARBA" id="ARBA00023167"/>
    </source>
</evidence>
<evidence type="ECO:0000256" key="9">
    <source>
        <dbReference type="ARBA" id="ARBA00023239"/>
    </source>
</evidence>
<keyword evidence="9 16" id="KW-0456">Lyase</keyword>
<dbReference type="EC" id="4.4.1.13" evidence="4"/>
<dbReference type="CDD" id="cd00614">
    <property type="entry name" value="CGS_like"/>
    <property type="match status" value="1"/>
</dbReference>
<dbReference type="InterPro" id="IPR006233">
    <property type="entry name" value="Cys_b_lyase_bac"/>
</dbReference>
<evidence type="ECO:0000313" key="17">
    <source>
        <dbReference type="Proteomes" id="UP000251088"/>
    </source>
</evidence>
<evidence type="ECO:0000256" key="11">
    <source>
        <dbReference type="ARBA" id="ARBA00047517"/>
    </source>
</evidence>
<evidence type="ECO:0000256" key="14">
    <source>
        <dbReference type="RuleBase" id="RU362118"/>
    </source>
</evidence>
<dbReference type="NCBIfam" id="TIGR01324">
    <property type="entry name" value="cysta_beta_ly_B"/>
    <property type="match status" value="1"/>
</dbReference>
<feature type="modified residue" description="N6-(pyridoxal phosphate)lysine" evidence="13">
    <location>
        <position position="210"/>
    </location>
</feature>
<evidence type="ECO:0000256" key="5">
    <source>
        <dbReference type="ARBA" id="ARBA00022490"/>
    </source>
</evidence>
<dbReference type="GO" id="GO:0030170">
    <property type="term" value="F:pyridoxal phosphate binding"/>
    <property type="evidence" value="ECO:0007669"/>
    <property type="project" value="InterPro"/>
</dbReference>
<dbReference type="PANTHER" id="PTHR43500">
    <property type="entry name" value="CYSTATHIONINE BETA-LYASE-RELATED"/>
    <property type="match status" value="1"/>
</dbReference>
<dbReference type="EMBL" id="LR134162">
    <property type="protein sequence ID" value="VEB02438.1"/>
    <property type="molecule type" value="Genomic_DNA"/>
</dbReference>
<keyword evidence="6" id="KW-0028">Amino-acid biosynthesis</keyword>
<evidence type="ECO:0000256" key="4">
    <source>
        <dbReference type="ARBA" id="ARBA00012224"/>
    </source>
</evidence>
<keyword evidence="5" id="KW-0963">Cytoplasm</keyword>
<dbReference type="Proteomes" id="UP000282433">
    <property type="component" value="Chromosome"/>
</dbReference>
<reference evidence="15 17" key="1">
    <citation type="submission" date="2018-06" db="EMBL/GenBank/DDBJ databases">
        <authorList>
            <consortium name="Pathogen Informatics"/>
            <person name="Doyle S."/>
        </authorList>
    </citation>
    <scope>NUCLEOTIDE SEQUENCE [LARGE SCALE GENOMIC DNA]</scope>
    <source>
        <strain evidence="15 17">NCTC9128</strain>
    </source>
</reference>
<dbReference type="RefSeq" id="WP_004213773.1">
    <property type="nucleotide sequence ID" value="NZ_AP022527.1"/>
</dbReference>
<dbReference type="Gene3D" id="3.40.640.10">
    <property type="entry name" value="Type I PLP-dependent aspartate aminotransferase-like (Major domain)"/>
    <property type="match status" value="1"/>
</dbReference>
<evidence type="ECO:0000313" key="16">
    <source>
        <dbReference type="EMBL" id="VEB02438.1"/>
    </source>
</evidence>
<proteinExistence type="inferred from homology"/>
<comment type="pathway">
    <text evidence="10">Amino-acid biosynthesis; L-methionine biosynthesis via de novo pathway; L-homocysteine from L-cystathionine: step 1/1.</text>
</comment>
<evidence type="ECO:0000256" key="13">
    <source>
        <dbReference type="PIRSR" id="PIRSR001434-2"/>
    </source>
</evidence>
<dbReference type="InterPro" id="IPR054542">
    <property type="entry name" value="Cys_met_metab_PP"/>
</dbReference>
<evidence type="ECO:0000256" key="12">
    <source>
        <dbReference type="ARBA" id="ARBA00047625"/>
    </source>
</evidence>
<dbReference type="FunFam" id="3.40.640.10:FF:000062">
    <property type="entry name" value="Cystathionine beta-lyase"/>
    <property type="match status" value="1"/>
</dbReference>
<evidence type="ECO:0000256" key="2">
    <source>
        <dbReference type="ARBA" id="ARBA00004496"/>
    </source>
</evidence>
<dbReference type="InterPro" id="IPR015421">
    <property type="entry name" value="PyrdxlP-dep_Trfase_major"/>
</dbReference>
<evidence type="ECO:0000256" key="1">
    <source>
        <dbReference type="ARBA" id="ARBA00001933"/>
    </source>
</evidence>
<sequence>MADKHLDTALVNAGRSKKYTQGSVNSVIQRASSLVFDTVEAKKHATRNRANGELFYGRRGTLTHFSLQEAMCELEGGAGCALFPCGAAAVANTILAFVEQGDHVLMTNTAYEPSQDFCTKILAKLGVTTSWFDPLIGADIARLVRPETRVVFLESPGSITMEVHDVPAIVAAVRQVAPEAIIMLDNTWAAGILFKALDFGIDISIQAGTKYLIGHSDAMVGTAVANARCWPQLRENAYLMGQMLDADTAYMTSRGLRTLGVRLRQHHESSLRIAEWLAQHPQVARVNHPALPGSKGHEFWKRDFTGSSGLFSFVLSKRLNDAELAEYLDNFSLFSMAYSWGGFESLILANQPEQIAHIRPDAEVDFSGTLIRLHIGLENVDDLQADLAAGFARIV</sequence>
<protein>
    <recommendedName>
        <fullName evidence="4">cysteine-S-conjugate beta-lyase</fullName>
        <ecNumber evidence="4">4.4.1.13</ecNumber>
    </recommendedName>
</protein>
<dbReference type="InterPro" id="IPR015424">
    <property type="entry name" value="PyrdxlP-dep_Trfase"/>
</dbReference>
<dbReference type="EMBL" id="UAWN01000012">
    <property type="protein sequence ID" value="SQC14864.1"/>
    <property type="molecule type" value="Genomic_DNA"/>
</dbReference>
<reference evidence="16 18" key="2">
    <citation type="submission" date="2018-12" db="EMBL/GenBank/DDBJ databases">
        <authorList>
            <consortium name="Pathogen Informatics"/>
        </authorList>
    </citation>
    <scope>NUCLEOTIDE SEQUENCE [LARGE SCALE GENOMIC DNA]</scope>
    <source>
        <strain evidence="16 18">NCTC13635</strain>
    </source>
</reference>
<name>A0A169D6Y7_KLEPN</name>
<dbReference type="PIRSF" id="PIRSF001434">
    <property type="entry name" value="CGS"/>
    <property type="match status" value="1"/>
</dbReference>
<dbReference type="GO" id="GO:0019450">
    <property type="term" value="P:L-cysteine catabolic process to pyruvate"/>
    <property type="evidence" value="ECO:0007669"/>
    <property type="project" value="TreeGrafter"/>
</dbReference>
<evidence type="ECO:0000256" key="10">
    <source>
        <dbReference type="ARBA" id="ARBA00046315"/>
    </source>
</evidence>
<evidence type="ECO:0000256" key="6">
    <source>
        <dbReference type="ARBA" id="ARBA00022605"/>
    </source>
</evidence>
<dbReference type="GO" id="GO:0009086">
    <property type="term" value="P:methionine biosynthetic process"/>
    <property type="evidence" value="ECO:0007669"/>
    <property type="project" value="UniProtKB-KW"/>
</dbReference>
<comment type="cofactor">
    <cofactor evidence="1 14">
        <name>pyridoxal 5'-phosphate</name>
        <dbReference type="ChEBI" id="CHEBI:597326"/>
    </cofactor>
</comment>
<dbReference type="GO" id="GO:0019346">
    <property type="term" value="P:transsulfuration"/>
    <property type="evidence" value="ECO:0007669"/>
    <property type="project" value="InterPro"/>
</dbReference>
<organism evidence="16 18">
    <name type="scientific">Klebsiella pneumoniae</name>
    <dbReference type="NCBI Taxonomy" id="573"/>
    <lineage>
        <taxon>Bacteria</taxon>
        <taxon>Pseudomonadati</taxon>
        <taxon>Pseudomonadota</taxon>
        <taxon>Gammaproteobacteria</taxon>
        <taxon>Enterobacterales</taxon>
        <taxon>Enterobacteriaceae</taxon>
        <taxon>Klebsiella/Raoultella group</taxon>
        <taxon>Klebsiella</taxon>
        <taxon>Klebsiella pneumoniae complex</taxon>
    </lineage>
</organism>
<dbReference type="InterPro" id="IPR015422">
    <property type="entry name" value="PyrdxlP-dep_Trfase_small"/>
</dbReference>
<dbReference type="FunFam" id="3.90.1150.10:FF:000058">
    <property type="entry name" value="Cystathionine beta-lyase"/>
    <property type="match status" value="1"/>
</dbReference>
<evidence type="ECO:0000313" key="18">
    <source>
        <dbReference type="Proteomes" id="UP000282433"/>
    </source>
</evidence>
<dbReference type="AlphaFoldDB" id="A0A169D6Y7"/>
<evidence type="ECO:0000313" key="15">
    <source>
        <dbReference type="EMBL" id="SQC14864.1"/>
    </source>
</evidence>
<evidence type="ECO:0000256" key="3">
    <source>
        <dbReference type="ARBA" id="ARBA00009077"/>
    </source>
</evidence>
<dbReference type="Proteomes" id="UP000251088">
    <property type="component" value="Unassembled WGS sequence"/>
</dbReference>
<gene>
    <name evidence="16" type="primary">metC_3</name>
    <name evidence="15" type="synonym">metC_1</name>
    <name evidence="16" type="ORF">NCTC13635_02853</name>
    <name evidence="15" type="ORF">NCTC9128_02965</name>
</gene>
<comment type="catalytic activity">
    <reaction evidence="12">
        <text>an S-substituted L-cysteine + H2O = a thiol + pyruvate + NH4(+)</text>
        <dbReference type="Rhea" id="RHEA:18121"/>
        <dbReference type="ChEBI" id="CHEBI:15361"/>
        <dbReference type="ChEBI" id="CHEBI:15377"/>
        <dbReference type="ChEBI" id="CHEBI:28938"/>
        <dbReference type="ChEBI" id="CHEBI:29256"/>
        <dbReference type="ChEBI" id="CHEBI:58717"/>
        <dbReference type="EC" id="4.4.1.13"/>
    </reaction>
</comment>
<evidence type="ECO:0000256" key="7">
    <source>
        <dbReference type="ARBA" id="ARBA00022898"/>
    </source>
</evidence>
<dbReference type="GO" id="GO:0005737">
    <property type="term" value="C:cytoplasm"/>
    <property type="evidence" value="ECO:0007669"/>
    <property type="project" value="UniProtKB-SubCell"/>
</dbReference>